<comment type="caution">
    <text evidence="1">The sequence shown here is derived from an EMBL/GenBank/DDBJ whole genome shotgun (WGS) entry which is preliminary data.</text>
</comment>
<dbReference type="EMBL" id="SJSO01000022">
    <property type="protein sequence ID" value="TCD19368.1"/>
    <property type="molecule type" value="Genomic_DNA"/>
</dbReference>
<dbReference type="AlphaFoldDB" id="A0A4R0PIA5"/>
<dbReference type="Pfam" id="PF12388">
    <property type="entry name" value="Peptidase_M57"/>
    <property type="match status" value="1"/>
</dbReference>
<accession>A0A4R0PIA5</accession>
<dbReference type="PROSITE" id="PS51257">
    <property type="entry name" value="PROKAR_LIPOPROTEIN"/>
    <property type="match status" value="1"/>
</dbReference>
<proteinExistence type="predicted"/>
<dbReference type="OrthoDB" id="626541at2"/>
<dbReference type="RefSeq" id="WP_131533431.1">
    <property type="nucleotide sequence ID" value="NZ_SJSO01000022.1"/>
</dbReference>
<gene>
    <name evidence="1" type="ORF">EZ456_20615</name>
</gene>
<evidence type="ECO:0008006" key="3">
    <source>
        <dbReference type="Google" id="ProtNLM"/>
    </source>
</evidence>
<sequence length="370" mass="39810">MKTNKILNLSLLVILLAGSCKKDNNNMQVIDEKKEVLSYIKSLGFSESSIIDIGNEYVVEGDISFPKNMKIPVNKSLKVEAPLILQDKLMSTLPAIGDSKISQTYTGNLVNADNRINVRIFIDPSITNLTNEINAAIGLWNSVTQAGIFFSIVSGAAYDILIVNEAISGYGLARSPLNGSAGNLVRINTQSMINDGLNPNQMSTVIAHEFGHCIGFRHTDWLQVGESSYGVDDVGTAVNAIEVPNAGGTDVNSIMNSGPNNTLAGVLSNKDAVALWNLYPKISWTIIGPNTIWRGVEYEYWGSNTNGVTFTWTVPSSIGTITSGQGTNHITIETITTGTQLINSNIKLKVVDSNGFSSILSHAITLKSGR</sequence>
<keyword evidence="2" id="KW-1185">Reference proteome</keyword>
<dbReference type="Proteomes" id="UP000293925">
    <property type="component" value="Unassembled WGS sequence"/>
</dbReference>
<name>A0A4R0PIA5_9SPHI</name>
<evidence type="ECO:0000313" key="1">
    <source>
        <dbReference type="EMBL" id="TCD19368.1"/>
    </source>
</evidence>
<reference evidence="1 2" key="1">
    <citation type="submission" date="2019-02" db="EMBL/GenBank/DDBJ databases">
        <title>Pedobacter sp. RP-3-21 sp. nov., isolated from Arctic soil.</title>
        <authorList>
            <person name="Dahal R.H."/>
        </authorList>
    </citation>
    <scope>NUCLEOTIDE SEQUENCE [LARGE SCALE GENOMIC DNA]</scope>
    <source>
        <strain evidence="1 2">RP-3-21</strain>
    </source>
</reference>
<dbReference type="Gene3D" id="3.40.390.10">
    <property type="entry name" value="Collagenase (Catalytic Domain)"/>
    <property type="match status" value="1"/>
</dbReference>
<dbReference type="GO" id="GO:0008237">
    <property type="term" value="F:metallopeptidase activity"/>
    <property type="evidence" value="ECO:0007669"/>
    <property type="project" value="InterPro"/>
</dbReference>
<organism evidence="1 2">
    <name type="scientific">Pedobacter psychrodurus</name>
    <dbReference type="NCBI Taxonomy" id="2530456"/>
    <lineage>
        <taxon>Bacteria</taxon>
        <taxon>Pseudomonadati</taxon>
        <taxon>Bacteroidota</taxon>
        <taxon>Sphingobacteriia</taxon>
        <taxon>Sphingobacteriales</taxon>
        <taxon>Sphingobacteriaceae</taxon>
        <taxon>Pedobacter</taxon>
    </lineage>
</organism>
<dbReference type="InterPro" id="IPR024653">
    <property type="entry name" value="Peptidase_M10/M27/M57"/>
</dbReference>
<protein>
    <recommendedName>
        <fullName evidence="3">Dual-action HEIGH metallo-peptidase</fullName>
    </recommendedName>
</protein>
<dbReference type="SUPFAM" id="SSF55486">
    <property type="entry name" value="Metalloproteases ('zincins'), catalytic domain"/>
    <property type="match status" value="1"/>
</dbReference>
<evidence type="ECO:0000313" key="2">
    <source>
        <dbReference type="Proteomes" id="UP000293925"/>
    </source>
</evidence>
<dbReference type="InterPro" id="IPR024079">
    <property type="entry name" value="MetalloPept_cat_dom_sf"/>
</dbReference>